<evidence type="ECO:0000259" key="7">
    <source>
        <dbReference type="PROSITE" id="PS50222"/>
    </source>
</evidence>
<dbReference type="InterPro" id="IPR011992">
    <property type="entry name" value="EF-hand-dom_pair"/>
</dbReference>
<evidence type="ECO:0000256" key="3">
    <source>
        <dbReference type="ARBA" id="ARBA00022723"/>
    </source>
</evidence>
<sequence length="1869" mass="183201">MDWEADDAASGATPRSLELLPGKGLPLPSLDFERLREYNQRQELRAQNALRSASPAPDYQRPVHKKPVLRLARLSRLDGNTKAKVGRSVQTSHVKSWLHSHGYVVKADKLHPAVTRVIAEWFDLVDDDGSRTLEHHELLAALKAAQIPCNDDTITEMINLMDMNQDGVIGWDEFEVFMTEEFAAGKSLLSGEYLLPSGLAINFGVMIGKLKRDKLLGDVMQEGAGRNQWADIATDPQLLGRELATMQQAAEATSLTLEHLMRTEVGDASSATPRTQLTHALLQEMEANRRRRDKADERWTGVKDKLRTGSLGPELARRGLHPVPPPTTAPTGRGSSLDFHPGLQHLHQHQHQRQQLHGSWGGPAGLSGGVCPDPTAPPLPPPGGLAQPLLSLGAYAGASGSAVPGAGAWAAYPAGSAPGSGGMAAAALAGSRSVTPVDGGSGWGWAAAAGPQALASRSATSSGTAASGGGVPGLPLGMMAALGPTPSQRSASPQLTEPRRGAGTGQGYGLDGLNSEGGSEHGTLLPADASGAWGGATAGAAAFATGRGGLGAASSSMETLPSTGSGAVLPPRPRVAAAHTAASRNHQRAPRRAISTVGLMAEELRASGATPLERAANAAAASATAVGLGLGLSQGPSHAAAGSRVGSPGPGQQHPHPHPSGNAHALAPSPHGVSNPHPHHRQPAAQGHGHGDHQNHSQAPHTAQPGASHSRFANLSRPASRTAAAATATTVLGSNSSLSPPDSPRGQFAPLTQGSFGAGDGAYGTVPTSSPIPSVPYYTAAAPPPPSYNAVLLPILATPSELNAFVETAVGSGRADGALGISMSLGGGSSSRSGSPAPGRHAAYVHPHTHGQGQGQGQMGRLSFGDGYSHDGAGAGGGAGAHMGHMSEVLEAVLQQRRPPSSLDRAAGAAAAAAEGSDLSSPAAHMPLSLRRDLSGEDDPGLVLPYDDSGTSNVYGSLGRGRAPYTDCSASPSPAGTARSDGAGAGGAVAGIWPLASGSMVVSSGTAAVNSSFGGAAAVARDAATLLSERKAAVRAACSSSLSGMSTLPGGIPGARSSASATATGSGMGAGMGAGGEPTAGWPGGRWSRAGTPAGDDGAGAGNTRALSSAPHDSLSIAAETAAAAAVAALSGVSTNGSLGGGGGPNDAASAEWISYTRTRASAVGPTPLAAPAVHPHHCGSRVSSPGPQAMAGGRGSSGTGSSLSGGAGAGAASVARLAAVAEGLGATAAVISSAQQEAAASGVLPPSILGLPPAPAPPRSAACFSSDCGSAAAGGGATAYGSSNKALRPTSTMLRTSSCAVASCAAACGLTRDPAPAGGVPLGAARSNTHIGFVTSAPLSTVQAQALPARASGTASLSSSWSRSSCERASPVQAAQLQQQQLVSDGGFGGAGSASAVELLPSQGVADEEEADAEVARLMMGASGVAAATATITATATSPSTGGAAAPTALAPAPAEPLEGPWPAEVTSAWRDRSPMPDSLATAAAATAGAAARTATATATGRRSDTPLLSLSRAQWRPSGTASGDSRPATGTGLVPTLGGCAAPSPDPVAVSSRASVPLPLPSRAVSSPHMMVIASSTSAVSSAQTATATATAATAAAAGGTAATAGAPTAGPAATAARATSSTTSASSAAATAMPVSAATAAPAAPSATASAPASVAAGTSSTPMGQRGAGGVVINFTHATAATITTSPSTNGISASAGSSIRPTSTTGLSVYGAHAAAAGGAGATPATTSVTSSRPASVTGFSTVGCSSFSGTGSLPSRPTSVLGMSYSGAAGSRPVSRLGAHTGVTASGAEARAAPPRSRTSLAMRPHDKEDLAQSSWRAATASQMQLRLSKQLTSTGAALGAGAGLSRGGDVGSTADARARAWG</sequence>
<dbReference type="InterPro" id="IPR051426">
    <property type="entry name" value="Peflin/Sorcin_CaBP"/>
</dbReference>
<keyword evidence="9" id="KW-1185">Reference proteome</keyword>
<feature type="compositionally biased region" description="Gly residues" evidence="6">
    <location>
        <begin position="1193"/>
        <end position="1206"/>
    </location>
</feature>
<dbReference type="SUPFAM" id="SSF47473">
    <property type="entry name" value="EF-hand"/>
    <property type="match status" value="1"/>
</dbReference>
<feature type="compositionally biased region" description="Polar residues" evidence="6">
    <location>
        <begin position="731"/>
        <end position="740"/>
    </location>
</feature>
<feature type="compositionally biased region" description="Basic and acidic residues" evidence="6">
    <location>
        <begin position="293"/>
        <end position="307"/>
    </location>
</feature>
<feature type="compositionally biased region" description="Polar residues" evidence="6">
    <location>
        <begin position="485"/>
        <end position="495"/>
    </location>
</feature>
<dbReference type="Proteomes" id="UP000006906">
    <property type="component" value="Chromosome 1"/>
</dbReference>
<feature type="region of interest" description="Disordered" evidence="6">
    <location>
        <begin position="897"/>
        <end position="924"/>
    </location>
</feature>
<keyword evidence="5" id="KW-0106">Calcium</keyword>
<gene>
    <name evidence="8" type="ORF">CHLRE_01g044250v5</name>
</gene>
<dbReference type="PANTHER" id="PTHR46212">
    <property type="entry name" value="PEFLIN"/>
    <property type="match status" value="1"/>
</dbReference>
<feature type="compositionally biased region" description="Gly residues" evidence="6">
    <location>
        <begin position="1846"/>
        <end position="1857"/>
    </location>
</feature>
<evidence type="ECO:0000256" key="4">
    <source>
        <dbReference type="ARBA" id="ARBA00022737"/>
    </source>
</evidence>
<dbReference type="PROSITE" id="PS00018">
    <property type="entry name" value="EF_HAND_1"/>
    <property type="match status" value="2"/>
</dbReference>
<organism evidence="8 9">
    <name type="scientific">Chlamydomonas reinhardtii</name>
    <name type="common">Chlamydomonas smithii</name>
    <dbReference type="NCBI Taxonomy" id="3055"/>
    <lineage>
        <taxon>Eukaryota</taxon>
        <taxon>Viridiplantae</taxon>
        <taxon>Chlorophyta</taxon>
        <taxon>core chlorophytes</taxon>
        <taxon>Chlorophyceae</taxon>
        <taxon>CS clade</taxon>
        <taxon>Chlamydomonadales</taxon>
        <taxon>Chlamydomonadaceae</taxon>
        <taxon>Chlamydomonas</taxon>
    </lineage>
</organism>
<dbReference type="CDD" id="cd00051">
    <property type="entry name" value="EFh"/>
    <property type="match status" value="1"/>
</dbReference>
<evidence type="ECO:0000313" key="9">
    <source>
        <dbReference type="Proteomes" id="UP000006906"/>
    </source>
</evidence>
<dbReference type="InterPro" id="IPR018247">
    <property type="entry name" value="EF_Hand_1_Ca_BS"/>
</dbReference>
<dbReference type="STRING" id="3055.A0A2K3E7M1"/>
<dbReference type="ExpressionAtlas" id="A0A2K3E7M1">
    <property type="expression patterns" value="baseline"/>
</dbReference>
<evidence type="ECO:0000256" key="6">
    <source>
        <dbReference type="SAM" id="MobiDB-lite"/>
    </source>
</evidence>
<evidence type="ECO:0000313" key="8">
    <source>
        <dbReference type="EMBL" id="PNW88781.1"/>
    </source>
</evidence>
<evidence type="ECO:0000256" key="2">
    <source>
        <dbReference type="ARBA" id="ARBA00022490"/>
    </source>
</evidence>
<dbReference type="Gene3D" id="1.10.238.10">
    <property type="entry name" value="EF-hand"/>
    <property type="match status" value="1"/>
</dbReference>
<dbReference type="KEGG" id="cre:CHLRE_01g044250v5"/>
<proteinExistence type="predicted"/>
<dbReference type="InParanoid" id="A0A2K3E7M1"/>
<feature type="compositionally biased region" description="Pro residues" evidence="6">
    <location>
        <begin position="374"/>
        <end position="383"/>
    </location>
</feature>
<reference evidence="8 9" key="1">
    <citation type="journal article" date="2007" name="Science">
        <title>The Chlamydomonas genome reveals the evolution of key animal and plant functions.</title>
        <authorList>
            <person name="Merchant S.S."/>
            <person name="Prochnik S.E."/>
            <person name="Vallon O."/>
            <person name="Harris E.H."/>
            <person name="Karpowicz S.J."/>
            <person name="Witman G.B."/>
            <person name="Terry A."/>
            <person name="Salamov A."/>
            <person name="Fritz-Laylin L.K."/>
            <person name="Marechal-Drouard L."/>
            <person name="Marshall W.F."/>
            <person name="Qu L.H."/>
            <person name="Nelson D.R."/>
            <person name="Sanderfoot A.A."/>
            <person name="Spalding M.H."/>
            <person name="Kapitonov V.V."/>
            <person name="Ren Q."/>
            <person name="Ferris P."/>
            <person name="Lindquist E."/>
            <person name="Shapiro H."/>
            <person name="Lucas S.M."/>
            <person name="Grimwood J."/>
            <person name="Schmutz J."/>
            <person name="Cardol P."/>
            <person name="Cerutti H."/>
            <person name="Chanfreau G."/>
            <person name="Chen C.L."/>
            <person name="Cognat V."/>
            <person name="Croft M.T."/>
            <person name="Dent R."/>
            <person name="Dutcher S."/>
            <person name="Fernandez E."/>
            <person name="Fukuzawa H."/>
            <person name="Gonzalez-Ballester D."/>
            <person name="Gonzalez-Halphen D."/>
            <person name="Hallmann A."/>
            <person name="Hanikenne M."/>
            <person name="Hippler M."/>
            <person name="Inwood W."/>
            <person name="Jabbari K."/>
            <person name="Kalanon M."/>
            <person name="Kuras R."/>
            <person name="Lefebvre P.A."/>
            <person name="Lemaire S.D."/>
            <person name="Lobanov A.V."/>
            <person name="Lohr M."/>
            <person name="Manuell A."/>
            <person name="Meier I."/>
            <person name="Mets L."/>
            <person name="Mittag M."/>
            <person name="Mittelmeier T."/>
            <person name="Moroney J.V."/>
            <person name="Moseley J."/>
            <person name="Napoli C."/>
            <person name="Nedelcu A.M."/>
            <person name="Niyogi K."/>
            <person name="Novoselov S.V."/>
            <person name="Paulsen I.T."/>
            <person name="Pazour G."/>
            <person name="Purton S."/>
            <person name="Ral J.P."/>
            <person name="Riano-Pachon D.M."/>
            <person name="Riekhof W."/>
            <person name="Rymarquis L."/>
            <person name="Schroda M."/>
            <person name="Stern D."/>
            <person name="Umen J."/>
            <person name="Willows R."/>
            <person name="Wilson N."/>
            <person name="Zimmer S.L."/>
            <person name="Allmer J."/>
            <person name="Balk J."/>
            <person name="Bisova K."/>
            <person name="Chen C.J."/>
            <person name="Elias M."/>
            <person name="Gendler K."/>
            <person name="Hauser C."/>
            <person name="Lamb M.R."/>
            <person name="Ledford H."/>
            <person name="Long J.C."/>
            <person name="Minagawa J."/>
            <person name="Page M.D."/>
            <person name="Pan J."/>
            <person name="Pootakham W."/>
            <person name="Roje S."/>
            <person name="Rose A."/>
            <person name="Stahlberg E."/>
            <person name="Terauchi A.M."/>
            <person name="Yang P."/>
            <person name="Ball S."/>
            <person name="Bowler C."/>
            <person name="Dieckmann C.L."/>
            <person name="Gladyshev V.N."/>
            <person name="Green P."/>
            <person name="Jorgensen R."/>
            <person name="Mayfield S."/>
            <person name="Mueller-Roeber B."/>
            <person name="Rajamani S."/>
            <person name="Sayre R.T."/>
            <person name="Brokstein P."/>
            <person name="Dubchak I."/>
            <person name="Goodstein D."/>
            <person name="Hornick L."/>
            <person name="Huang Y.W."/>
            <person name="Jhaveri J."/>
            <person name="Luo Y."/>
            <person name="Martinez D."/>
            <person name="Ngau W.C."/>
            <person name="Otillar B."/>
            <person name="Poliakov A."/>
            <person name="Porter A."/>
            <person name="Szajkowski L."/>
            <person name="Werner G."/>
            <person name="Zhou K."/>
            <person name="Grigoriev I.V."/>
            <person name="Rokhsar D.S."/>
            <person name="Grossman A.R."/>
        </authorList>
    </citation>
    <scope>NUCLEOTIDE SEQUENCE [LARGE SCALE GENOMIC DNA]</scope>
    <source>
        <strain evidence="9">CC-503</strain>
    </source>
</reference>
<feature type="compositionally biased region" description="Low complexity" evidence="6">
    <location>
        <begin position="826"/>
        <end position="840"/>
    </location>
</feature>
<feature type="region of interest" description="Disordered" evidence="6">
    <location>
        <begin position="1"/>
        <end position="20"/>
    </location>
</feature>
<dbReference type="Gramene" id="PNW88781">
    <property type="protein sequence ID" value="PNW88781"/>
    <property type="gene ID" value="CHLRE_01g044250v5"/>
</dbReference>
<feature type="compositionally biased region" description="Polar residues" evidence="6">
    <location>
        <begin position="696"/>
        <end position="719"/>
    </location>
</feature>
<evidence type="ECO:0000256" key="1">
    <source>
        <dbReference type="ARBA" id="ARBA00004496"/>
    </source>
</evidence>
<keyword evidence="4" id="KW-0677">Repeat</keyword>
<feature type="region of interest" description="Disordered" evidence="6">
    <location>
        <begin position="826"/>
        <end position="882"/>
    </location>
</feature>
<dbReference type="InterPro" id="IPR002048">
    <property type="entry name" value="EF_hand_dom"/>
</dbReference>
<keyword evidence="2" id="KW-0963">Cytoplasm</keyword>
<feature type="domain" description="EF-hand" evidence="7">
    <location>
        <begin position="149"/>
        <end position="184"/>
    </location>
</feature>
<dbReference type="PANTHER" id="PTHR46212:SF3">
    <property type="entry name" value="GH27120P"/>
    <property type="match status" value="1"/>
</dbReference>
<feature type="region of interest" description="Disordered" evidence="6">
    <location>
        <begin position="1846"/>
        <end position="1869"/>
    </location>
</feature>
<feature type="region of interest" description="Disordered" evidence="6">
    <location>
        <begin position="287"/>
        <end position="384"/>
    </location>
</feature>
<feature type="compositionally biased region" description="Low complexity" evidence="6">
    <location>
        <begin position="1493"/>
        <end position="1502"/>
    </location>
</feature>
<protein>
    <recommendedName>
        <fullName evidence="7">EF-hand domain-containing protein</fullName>
    </recommendedName>
</protein>
<feature type="compositionally biased region" description="Polar residues" evidence="6">
    <location>
        <begin position="1508"/>
        <end position="1525"/>
    </location>
</feature>
<comment type="subcellular location">
    <subcellularLocation>
        <location evidence="1">Cytoplasm</location>
    </subcellularLocation>
</comment>
<name>A0A2K3E7M1_CHLRE</name>
<accession>A0A2K3E7M1</accession>
<dbReference type="GO" id="GO:0005509">
    <property type="term" value="F:calcium ion binding"/>
    <property type="evidence" value="ECO:0007669"/>
    <property type="project" value="InterPro"/>
</dbReference>
<feature type="domain" description="EF-hand" evidence="7">
    <location>
        <begin position="113"/>
        <end position="148"/>
    </location>
</feature>
<feature type="region of interest" description="Disordered" evidence="6">
    <location>
        <begin position="476"/>
        <end position="522"/>
    </location>
</feature>
<dbReference type="GeneID" id="5715633"/>
<dbReference type="GO" id="GO:0005737">
    <property type="term" value="C:cytoplasm"/>
    <property type="evidence" value="ECO:0007669"/>
    <property type="project" value="UniProtKB-SubCell"/>
</dbReference>
<feature type="region of interest" description="Disordered" evidence="6">
    <location>
        <begin position="1789"/>
        <end position="1815"/>
    </location>
</feature>
<feature type="region of interest" description="Disordered" evidence="6">
    <location>
        <begin position="550"/>
        <end position="571"/>
    </location>
</feature>
<dbReference type="SMART" id="SM00054">
    <property type="entry name" value="EFh"/>
    <property type="match status" value="2"/>
</dbReference>
<feature type="region of interest" description="Disordered" evidence="6">
    <location>
        <begin position="1493"/>
        <end position="1556"/>
    </location>
</feature>
<dbReference type="EMBL" id="CM008962">
    <property type="protein sequence ID" value="PNW88781.1"/>
    <property type="molecule type" value="Genomic_DNA"/>
</dbReference>
<feature type="compositionally biased region" description="Polar residues" evidence="6">
    <location>
        <begin position="554"/>
        <end position="565"/>
    </location>
</feature>
<feature type="compositionally biased region" description="Gly residues" evidence="6">
    <location>
        <begin position="359"/>
        <end position="368"/>
    </location>
</feature>
<dbReference type="GO" id="GO:0048306">
    <property type="term" value="F:calcium-dependent protein binding"/>
    <property type="evidence" value="ECO:0007669"/>
    <property type="project" value="UniProtKB-ARBA"/>
</dbReference>
<dbReference type="OrthoDB" id="186625at2759"/>
<evidence type="ECO:0000256" key="5">
    <source>
        <dbReference type="ARBA" id="ARBA00022837"/>
    </source>
</evidence>
<dbReference type="RefSeq" id="XP_042928770.1">
    <property type="nucleotide sequence ID" value="XM_043058856.1"/>
</dbReference>
<dbReference type="Pfam" id="PF13499">
    <property type="entry name" value="EF-hand_7"/>
    <property type="match status" value="1"/>
</dbReference>
<feature type="region of interest" description="Disordered" evidence="6">
    <location>
        <begin position="1438"/>
        <end position="1463"/>
    </location>
</feature>
<keyword evidence="3" id="KW-0479">Metal-binding</keyword>
<feature type="region of interest" description="Disordered" evidence="6">
    <location>
        <begin position="1167"/>
        <end position="1206"/>
    </location>
</feature>
<feature type="region of interest" description="Disordered" evidence="6">
    <location>
        <begin position="633"/>
        <end position="762"/>
    </location>
</feature>
<dbReference type="PROSITE" id="PS50222">
    <property type="entry name" value="EF_HAND_2"/>
    <property type="match status" value="2"/>
</dbReference>